<sequence>MAILSKALTLPLLFIFSLPVTIFAVFTTCLAVSVLLFRFTLIYIDLAVAAIPHYLLGGSTAPKLIHPVHTNGQHSLPSPPQPSYRRRKRRTSSSSSYSVAGSITPTLTQSMTDPQDILTSPSSYIGLNTSIGPSRDFEGVGGWRLDNQSEEEEGLWTKINSRLELPADHGRRHKRSMTSGSLPSTINPFGGALGMAEVKRGRKDEETPGMAMNTGRARTPPTTNLGGAGAGQEKDAFEKGVFMMSGGKGKTNGNGSGGSSGSSKSSGSMKGR</sequence>
<name>A0A9N9LVL3_9HELO</name>
<comment type="caution">
    <text evidence="2">The sequence shown here is derived from an EMBL/GenBank/DDBJ whole genome shotgun (WGS) entry which is preliminary data.</text>
</comment>
<gene>
    <name evidence="2" type="ORF">HYALB_00005922</name>
</gene>
<evidence type="ECO:0000313" key="2">
    <source>
        <dbReference type="EMBL" id="CAG8978336.1"/>
    </source>
</evidence>
<organism evidence="2 3">
    <name type="scientific">Hymenoscyphus albidus</name>
    <dbReference type="NCBI Taxonomy" id="595503"/>
    <lineage>
        <taxon>Eukaryota</taxon>
        <taxon>Fungi</taxon>
        <taxon>Dikarya</taxon>
        <taxon>Ascomycota</taxon>
        <taxon>Pezizomycotina</taxon>
        <taxon>Leotiomycetes</taxon>
        <taxon>Helotiales</taxon>
        <taxon>Helotiaceae</taxon>
        <taxon>Hymenoscyphus</taxon>
    </lineage>
</organism>
<evidence type="ECO:0000256" key="1">
    <source>
        <dbReference type="SAM" id="MobiDB-lite"/>
    </source>
</evidence>
<feature type="compositionally biased region" description="Polar residues" evidence="1">
    <location>
        <begin position="177"/>
        <end position="187"/>
    </location>
</feature>
<dbReference type="EMBL" id="CAJVRM010000251">
    <property type="protein sequence ID" value="CAG8978336.1"/>
    <property type="molecule type" value="Genomic_DNA"/>
</dbReference>
<dbReference type="Proteomes" id="UP000701801">
    <property type="component" value="Unassembled WGS sequence"/>
</dbReference>
<dbReference type="OrthoDB" id="4492972at2759"/>
<feature type="compositionally biased region" description="Basic and acidic residues" evidence="1">
    <location>
        <begin position="197"/>
        <end position="206"/>
    </location>
</feature>
<proteinExistence type="predicted"/>
<evidence type="ECO:0000313" key="3">
    <source>
        <dbReference type="Proteomes" id="UP000701801"/>
    </source>
</evidence>
<feature type="region of interest" description="Disordered" evidence="1">
    <location>
        <begin position="67"/>
        <end position="119"/>
    </location>
</feature>
<keyword evidence="3" id="KW-1185">Reference proteome</keyword>
<accession>A0A9N9LVL3</accession>
<feature type="region of interest" description="Disordered" evidence="1">
    <location>
        <begin position="170"/>
        <end position="272"/>
    </location>
</feature>
<feature type="compositionally biased region" description="Polar residues" evidence="1">
    <location>
        <begin position="99"/>
        <end position="119"/>
    </location>
</feature>
<feature type="compositionally biased region" description="Gly residues" evidence="1">
    <location>
        <begin position="246"/>
        <end position="260"/>
    </location>
</feature>
<feature type="compositionally biased region" description="Low complexity" evidence="1">
    <location>
        <begin position="261"/>
        <end position="272"/>
    </location>
</feature>
<dbReference type="AlphaFoldDB" id="A0A9N9LVL3"/>
<protein>
    <submittedName>
        <fullName evidence="2">Uncharacterized protein</fullName>
    </submittedName>
</protein>
<reference evidence="2" key="1">
    <citation type="submission" date="2021-07" db="EMBL/GenBank/DDBJ databases">
        <authorList>
            <person name="Durling M."/>
        </authorList>
    </citation>
    <scope>NUCLEOTIDE SEQUENCE</scope>
</reference>